<dbReference type="Proteomes" id="UP001168524">
    <property type="component" value="Unassembled WGS sequence"/>
</dbReference>
<dbReference type="Gene3D" id="3.40.1350.10">
    <property type="match status" value="1"/>
</dbReference>
<dbReference type="InterPro" id="IPR011335">
    <property type="entry name" value="Restrct_endonuc-II-like"/>
</dbReference>
<evidence type="ECO:0000259" key="1">
    <source>
        <dbReference type="Pfam" id="PF04471"/>
    </source>
</evidence>
<sequence length="329" mass="36987">MKAIMIRSPMSVVEKDQIGYGWAKVDFSEHENATDVIAKINEEYTNRIGRHSNSIKRFFNLANGDIVVVPLSKAIAIGIVNGKKSFDQNLAKTKACNLISVNFFRTNNGHILRIPRKSLTQGFESRLKVRKSNTNLNDFKEEITRIIDSIESNGAYKQETYLLEKISQAEQKFKKDLLTSITSGTTWLSAGGNGLEQLVKELLVIEGYTAAIQPKNQSSGISDIDIIASRIDRFSESNLLIQVKHHSNISGNHGLKQLIAYDDFEDMEYQKWFITTADMTDSSLDIAAQNNIKVMVGSDFIDWVYENLSDLSYGTKQQLGIIEIPLLLK</sequence>
<keyword evidence="2" id="KW-0378">Hydrolase</keyword>
<accession>A0ABT7WR14</accession>
<evidence type="ECO:0000313" key="3">
    <source>
        <dbReference type="Proteomes" id="UP001168524"/>
    </source>
</evidence>
<organism evidence="2 3">
    <name type="scientific">Acinetobacter thutiue</name>
    <dbReference type="NCBI Taxonomy" id="2998078"/>
    <lineage>
        <taxon>Bacteria</taxon>
        <taxon>Pseudomonadati</taxon>
        <taxon>Pseudomonadota</taxon>
        <taxon>Gammaproteobacteria</taxon>
        <taxon>Moraxellales</taxon>
        <taxon>Moraxellaceae</taxon>
        <taxon>Acinetobacter</taxon>
    </lineage>
</organism>
<dbReference type="InterPro" id="IPR011856">
    <property type="entry name" value="tRNA_endonuc-like_dom_sf"/>
</dbReference>
<gene>
    <name evidence="2" type="ORF">QTA56_12805</name>
</gene>
<evidence type="ECO:0000313" key="2">
    <source>
        <dbReference type="EMBL" id="MDN0015106.1"/>
    </source>
</evidence>
<protein>
    <submittedName>
        <fullName evidence="2">Restriction endonuclease</fullName>
    </submittedName>
</protein>
<keyword evidence="2" id="KW-0540">Nuclease</keyword>
<comment type="caution">
    <text evidence="2">The sequence shown here is derived from an EMBL/GenBank/DDBJ whole genome shotgun (WGS) entry which is preliminary data.</text>
</comment>
<dbReference type="Pfam" id="PF04471">
    <property type="entry name" value="Mrr_cat"/>
    <property type="match status" value="1"/>
</dbReference>
<dbReference type="SUPFAM" id="SSF52980">
    <property type="entry name" value="Restriction endonuclease-like"/>
    <property type="match status" value="1"/>
</dbReference>
<feature type="domain" description="Restriction endonuclease type IV Mrr" evidence="1">
    <location>
        <begin position="192"/>
        <end position="304"/>
    </location>
</feature>
<proteinExistence type="predicted"/>
<name>A0ABT7WR14_9GAMM</name>
<keyword evidence="2" id="KW-0255">Endonuclease</keyword>
<dbReference type="RefSeq" id="WP_267981328.1">
    <property type="nucleotide sequence ID" value="NZ_JAPQKF010000006.1"/>
</dbReference>
<keyword evidence="3" id="KW-1185">Reference proteome</keyword>
<dbReference type="GO" id="GO:0004519">
    <property type="term" value="F:endonuclease activity"/>
    <property type="evidence" value="ECO:0007669"/>
    <property type="project" value="UniProtKB-KW"/>
</dbReference>
<reference evidence="2" key="1">
    <citation type="submission" date="2023-06" db="EMBL/GenBank/DDBJ databases">
        <title>Two novel species of Acinetobacter isolated from motorbike repairing workshop in Vietnam.</title>
        <authorList>
            <person name="Le N.T.T."/>
        </authorList>
    </citation>
    <scope>NUCLEOTIDE SEQUENCE</scope>
    <source>
        <strain evidence="2">VNH17</strain>
    </source>
</reference>
<dbReference type="InterPro" id="IPR007560">
    <property type="entry name" value="Restrct_endonuc_IV_Mrr"/>
</dbReference>
<dbReference type="EMBL" id="JAUDZE010000006">
    <property type="protein sequence ID" value="MDN0015106.1"/>
    <property type="molecule type" value="Genomic_DNA"/>
</dbReference>